<dbReference type="Proteomes" id="UP000053105">
    <property type="component" value="Unassembled WGS sequence"/>
</dbReference>
<reference evidence="1 2" key="1">
    <citation type="submission" date="2015-07" db="EMBL/GenBank/DDBJ databases">
        <title>The genome of Melipona quadrifasciata.</title>
        <authorList>
            <person name="Pan H."/>
            <person name="Kapheim K."/>
        </authorList>
    </citation>
    <scope>NUCLEOTIDE SEQUENCE [LARGE SCALE GENOMIC DNA]</scope>
    <source>
        <strain evidence="1">0111107301</strain>
        <tissue evidence="1">Whole body</tissue>
    </source>
</reference>
<name>A0A0M9A6K6_9HYME</name>
<protein>
    <submittedName>
        <fullName evidence="1">Uncharacterized protein</fullName>
    </submittedName>
</protein>
<sequence length="64" mass="7835">MRFLRIEPYKMFYKTLMNDDALFKTLDSRSRWGRPRNFNNDELTPLYKTVRPIATLKYNDLMDL</sequence>
<dbReference type="EMBL" id="KQ435737">
    <property type="protein sequence ID" value="KOX76973.1"/>
    <property type="molecule type" value="Genomic_DNA"/>
</dbReference>
<proteinExistence type="predicted"/>
<organism evidence="1 2">
    <name type="scientific">Melipona quadrifasciata</name>
    <dbReference type="NCBI Taxonomy" id="166423"/>
    <lineage>
        <taxon>Eukaryota</taxon>
        <taxon>Metazoa</taxon>
        <taxon>Ecdysozoa</taxon>
        <taxon>Arthropoda</taxon>
        <taxon>Hexapoda</taxon>
        <taxon>Insecta</taxon>
        <taxon>Pterygota</taxon>
        <taxon>Neoptera</taxon>
        <taxon>Endopterygota</taxon>
        <taxon>Hymenoptera</taxon>
        <taxon>Apocrita</taxon>
        <taxon>Aculeata</taxon>
        <taxon>Apoidea</taxon>
        <taxon>Anthophila</taxon>
        <taxon>Apidae</taxon>
        <taxon>Melipona</taxon>
    </lineage>
</organism>
<evidence type="ECO:0000313" key="2">
    <source>
        <dbReference type="Proteomes" id="UP000053105"/>
    </source>
</evidence>
<accession>A0A0M9A6K6</accession>
<keyword evidence="2" id="KW-1185">Reference proteome</keyword>
<dbReference type="AlphaFoldDB" id="A0A0M9A6K6"/>
<dbReference type="OrthoDB" id="8068092at2759"/>
<gene>
    <name evidence="1" type="ORF">WN51_10829</name>
</gene>
<evidence type="ECO:0000313" key="1">
    <source>
        <dbReference type="EMBL" id="KOX76973.1"/>
    </source>
</evidence>